<dbReference type="Pfam" id="PF00156">
    <property type="entry name" value="Pribosyltran"/>
    <property type="match status" value="1"/>
</dbReference>
<dbReference type="CDD" id="cd06223">
    <property type="entry name" value="PRTases_typeI"/>
    <property type="match status" value="1"/>
</dbReference>
<name>E3CYD1_9BACT</name>
<dbReference type="EC" id="2.4.2.9" evidence="5"/>
<evidence type="ECO:0000256" key="5">
    <source>
        <dbReference type="HAMAP-Rule" id="MF_01219"/>
    </source>
</evidence>
<reference evidence="7 8" key="1">
    <citation type="journal article" date="2010" name="Stand. Genomic Sci.">
        <title>Non-contiguous finished genome sequence of Aminomonas paucivorans type strain (GLU-3).</title>
        <authorList>
            <person name="Pitluck S."/>
            <person name="Yasawong M."/>
            <person name="Held B."/>
            <person name="Lapidus A."/>
            <person name="Nolan M."/>
            <person name="Copeland A."/>
            <person name="Lucas S."/>
            <person name="Del Rio T.G."/>
            <person name="Tice H."/>
            <person name="Cheng J.F."/>
            <person name="Chertkov O."/>
            <person name="Goodwin L."/>
            <person name="Tapia R."/>
            <person name="Han C."/>
            <person name="Liolios K."/>
            <person name="Ivanova N."/>
            <person name="Mavromatis K."/>
            <person name="Ovchinnikova G."/>
            <person name="Pati A."/>
            <person name="Chen A."/>
            <person name="Palaniappan K."/>
            <person name="Land M."/>
            <person name="Hauser L."/>
            <person name="Chang Y.J."/>
            <person name="Jeffries C.D."/>
            <person name="Pukall R."/>
            <person name="Spring S."/>
            <person name="Rohde M."/>
            <person name="Sikorski J."/>
            <person name="Goker M."/>
            <person name="Woyke T."/>
            <person name="Bristow J."/>
            <person name="Eisen J.A."/>
            <person name="Markowitz V."/>
            <person name="Hugenholtz P."/>
            <person name="Kyrpides N.C."/>
            <person name="Klenk H.P."/>
        </authorList>
    </citation>
    <scope>NUCLEOTIDE SEQUENCE [LARGE SCALE GENOMIC DNA]</scope>
    <source>
        <strain evidence="7 8">DSM 12260</strain>
    </source>
</reference>
<dbReference type="PANTHER" id="PTHR11608:SF0">
    <property type="entry name" value="BIFUNCTIONAL PROTEIN PYRR"/>
    <property type="match status" value="1"/>
</dbReference>
<dbReference type="SUPFAM" id="SSF53271">
    <property type="entry name" value="PRTase-like"/>
    <property type="match status" value="1"/>
</dbReference>
<comment type="function">
    <text evidence="5">Regulates the transcription of the pyrimidine nucleotide (pyr) operon in response to exogenous pyrimidines.</text>
</comment>
<gene>
    <name evidence="5" type="primary">pyrR</name>
    <name evidence="7" type="ORF">Apau_1239</name>
</gene>
<dbReference type="STRING" id="584708.Apau_1239"/>
<comment type="similarity">
    <text evidence="1 5">Belongs to the purine/pyrimidine phosphoribosyltransferase family. PyrR subfamily.</text>
</comment>
<dbReference type="PANTHER" id="PTHR11608">
    <property type="entry name" value="BIFUNCTIONAL PROTEIN PYRR"/>
    <property type="match status" value="1"/>
</dbReference>
<keyword evidence="5 7" id="KW-0808">Transferase</keyword>
<dbReference type="InterPro" id="IPR029057">
    <property type="entry name" value="PRTase-like"/>
</dbReference>
<comment type="function">
    <text evidence="5">Also displays a weak uracil phosphoribosyltransferase activity which is not physiologically significant.</text>
</comment>
<dbReference type="GO" id="GO:0006355">
    <property type="term" value="P:regulation of DNA-templated transcription"/>
    <property type="evidence" value="ECO:0007669"/>
    <property type="project" value="UniProtKB-UniRule"/>
</dbReference>
<dbReference type="HOGENOM" id="CLU_094234_2_1_0"/>
<protein>
    <recommendedName>
        <fullName evidence="5">Bifunctional protein PyrR</fullName>
    </recommendedName>
    <domain>
        <recommendedName>
            <fullName evidence="5">Pyrimidine operon regulatory protein</fullName>
        </recommendedName>
    </domain>
    <domain>
        <recommendedName>
            <fullName evidence="5">Uracil phosphoribosyltransferase</fullName>
            <shortName evidence="5">UPRTase</shortName>
            <ecNumber evidence="5">2.4.2.9</ecNumber>
        </recommendedName>
    </domain>
</protein>
<organism evidence="7 8">
    <name type="scientific">Aminomonas paucivorans DSM 12260</name>
    <dbReference type="NCBI Taxonomy" id="584708"/>
    <lineage>
        <taxon>Bacteria</taxon>
        <taxon>Thermotogati</taxon>
        <taxon>Synergistota</taxon>
        <taxon>Synergistia</taxon>
        <taxon>Synergistales</taxon>
        <taxon>Synergistaceae</taxon>
        <taxon>Aminomonas</taxon>
    </lineage>
</organism>
<dbReference type="FunFam" id="3.40.50.2020:FF:000020">
    <property type="entry name" value="Bifunctional protein PyrR"/>
    <property type="match status" value="1"/>
</dbReference>
<dbReference type="AlphaFoldDB" id="E3CYD1"/>
<sequence>MLREKARVLEAEDIERILRRMAHEVVENNRGLEGLVLVGIQRRGIYLARRLRDRIQQFEDVKLPCGELDITLYRDDLTLLHDQPVVHSTSIPGDIRGKHLVLVDDVVYTGRTVRSALDALMDLGRPDTVRLAALIDRGHRELPIQPDFVGKNLPTSKSEVVEVRLEELDGKDEVVICERDVL</sequence>
<dbReference type="InterPro" id="IPR023050">
    <property type="entry name" value="PyrR"/>
</dbReference>
<dbReference type="InterPro" id="IPR050137">
    <property type="entry name" value="PyrR_bifunctional"/>
</dbReference>
<evidence type="ECO:0000259" key="6">
    <source>
        <dbReference type="Pfam" id="PF00156"/>
    </source>
</evidence>
<feature type="short sequence motif" description="PRPP-binding" evidence="5">
    <location>
        <begin position="100"/>
        <end position="112"/>
    </location>
</feature>
<dbReference type="Proteomes" id="UP000005096">
    <property type="component" value="Chromosome"/>
</dbReference>
<keyword evidence="8" id="KW-1185">Reference proteome</keyword>
<feature type="domain" description="Phosphoribosyltransferase" evidence="6">
    <location>
        <begin position="8"/>
        <end position="166"/>
    </location>
</feature>
<dbReference type="PaxDb" id="584708-Apau_1239"/>
<keyword evidence="3 5" id="KW-0804">Transcription</keyword>
<proteinExistence type="inferred from homology"/>
<accession>E3CYD1</accession>
<dbReference type="NCBIfam" id="NF003549">
    <property type="entry name" value="PRK05205.1-5"/>
    <property type="match status" value="1"/>
</dbReference>
<evidence type="ECO:0000313" key="8">
    <source>
        <dbReference type="Proteomes" id="UP000005096"/>
    </source>
</evidence>
<evidence type="ECO:0000256" key="1">
    <source>
        <dbReference type="ARBA" id="ARBA00005565"/>
    </source>
</evidence>
<evidence type="ECO:0000256" key="3">
    <source>
        <dbReference type="ARBA" id="ARBA00023163"/>
    </source>
</evidence>
<dbReference type="GO" id="GO:0004845">
    <property type="term" value="F:uracil phosphoribosyltransferase activity"/>
    <property type="evidence" value="ECO:0007669"/>
    <property type="project" value="UniProtKB-UniRule"/>
</dbReference>
<comment type="catalytic activity">
    <reaction evidence="4 5">
        <text>UMP + diphosphate = 5-phospho-alpha-D-ribose 1-diphosphate + uracil</text>
        <dbReference type="Rhea" id="RHEA:13017"/>
        <dbReference type="ChEBI" id="CHEBI:17568"/>
        <dbReference type="ChEBI" id="CHEBI:33019"/>
        <dbReference type="ChEBI" id="CHEBI:57865"/>
        <dbReference type="ChEBI" id="CHEBI:58017"/>
        <dbReference type="EC" id="2.4.2.9"/>
    </reaction>
</comment>
<keyword evidence="5 7" id="KW-0328">Glycosyltransferase</keyword>
<dbReference type="HAMAP" id="MF_01219">
    <property type="entry name" value="PyrR"/>
    <property type="match status" value="1"/>
</dbReference>
<evidence type="ECO:0000313" key="7">
    <source>
        <dbReference type="EMBL" id="EFQ23664.1"/>
    </source>
</evidence>
<evidence type="ECO:0000256" key="2">
    <source>
        <dbReference type="ARBA" id="ARBA00023015"/>
    </source>
</evidence>
<dbReference type="InterPro" id="IPR000836">
    <property type="entry name" value="PRTase_dom"/>
</dbReference>
<dbReference type="EMBL" id="CM001022">
    <property type="protein sequence ID" value="EFQ23664.1"/>
    <property type="molecule type" value="Genomic_DNA"/>
</dbReference>
<dbReference type="Gene3D" id="3.40.50.2020">
    <property type="match status" value="1"/>
</dbReference>
<evidence type="ECO:0000256" key="4">
    <source>
        <dbReference type="ARBA" id="ARBA00052919"/>
    </source>
</evidence>
<dbReference type="NCBIfam" id="NF003548">
    <property type="entry name" value="PRK05205.1-4"/>
    <property type="match status" value="1"/>
</dbReference>
<keyword evidence="2 5" id="KW-0805">Transcription regulation</keyword>
<dbReference type="eggNOG" id="COG2065">
    <property type="taxonomic scope" value="Bacteria"/>
</dbReference>